<evidence type="ECO:0000256" key="7">
    <source>
        <dbReference type="ARBA" id="ARBA00050568"/>
    </source>
</evidence>
<dbReference type="EC" id="1.1.1.300" evidence="3"/>
<dbReference type="STRING" id="7918.ENSLOCP00000017472"/>
<evidence type="ECO:0000256" key="1">
    <source>
        <dbReference type="ARBA" id="ARBA00004891"/>
    </source>
</evidence>
<dbReference type="Gene3D" id="3.40.50.720">
    <property type="entry name" value="NAD(P)-binding Rossmann-like Domain"/>
    <property type="match status" value="1"/>
</dbReference>
<keyword evidence="9" id="KW-0472">Membrane</keyword>
<evidence type="ECO:0000256" key="4">
    <source>
        <dbReference type="ARBA" id="ARBA00022857"/>
    </source>
</evidence>
<keyword evidence="5" id="KW-0560">Oxidoreductase</keyword>
<evidence type="ECO:0000313" key="11">
    <source>
        <dbReference type="Proteomes" id="UP000018468"/>
    </source>
</evidence>
<dbReference type="Bgee" id="ENSLOCG00000014184">
    <property type="expression patterns" value="Expressed in heart and 13 other cell types or tissues"/>
</dbReference>
<proteinExistence type="inferred from homology"/>
<evidence type="ECO:0000256" key="6">
    <source>
        <dbReference type="ARBA" id="ARBA00023098"/>
    </source>
</evidence>
<evidence type="ECO:0000256" key="3">
    <source>
        <dbReference type="ARBA" id="ARBA00012852"/>
    </source>
</evidence>
<dbReference type="Ensembl" id="ENSLOCT00000017503.1">
    <property type="protein sequence ID" value="ENSLOCP00000017472.1"/>
    <property type="gene ID" value="ENSLOCG00000014184.1"/>
</dbReference>
<evidence type="ECO:0000256" key="8">
    <source>
        <dbReference type="RuleBase" id="RU000363"/>
    </source>
</evidence>
<dbReference type="eggNOG" id="KOG1208">
    <property type="taxonomic scope" value="Eukaryota"/>
</dbReference>
<reference evidence="10" key="3">
    <citation type="submission" date="2025-09" db="UniProtKB">
        <authorList>
            <consortium name="Ensembl"/>
        </authorList>
    </citation>
    <scope>IDENTIFICATION</scope>
</reference>
<dbReference type="HOGENOM" id="CLU_010194_44_5_1"/>
<dbReference type="InterPro" id="IPR002347">
    <property type="entry name" value="SDR_fam"/>
</dbReference>
<dbReference type="Proteomes" id="UP000018468">
    <property type="component" value="Linkage group LG7"/>
</dbReference>
<dbReference type="PANTHER" id="PTHR43157:SF32">
    <property type="entry name" value="RETINOL DEHYDROGENASE 12"/>
    <property type="match status" value="1"/>
</dbReference>
<dbReference type="InParanoid" id="W5NA13"/>
<comment type="similarity">
    <text evidence="2 8">Belongs to the short-chain dehydrogenases/reductases (SDR) family.</text>
</comment>
<dbReference type="InterPro" id="IPR036291">
    <property type="entry name" value="NAD(P)-bd_dom_sf"/>
</dbReference>
<dbReference type="FunFam" id="3.40.50.720:FF:000145">
    <property type="entry name" value="Retinol dehydrogenase 12"/>
    <property type="match status" value="1"/>
</dbReference>
<sequence length="321" mass="35424">RGKVTMLTLIAILGVIGVLWYLLRGYIRRFSAGGVCMSSARLDGKTVLITGANTGIGKETARALAARGARVIIACRDVLKGVAVATEIRSDTGNQQVVVRRLDLADTQAIRHFAKDILKDEKHIHILINNAGVMMCPYSKTTDGFEMQFGVNHLGHFLLTHLLIDLIKQSVPSRIIIVSSLAHVVGRIKFDDLQSERSYDGGLAYCQSKLANILFTRELAKRLQGLRVTVNSVHPGSVKSELVRHSSMLAILFWLFSMFIKTPKEGAQTSVYCAVAEELEFVSGKHFSDCSPAFVAPQGRNEETAKRLWDVSCELLGIKWE</sequence>
<keyword evidence="6" id="KW-0443">Lipid metabolism</keyword>
<dbReference type="PANTHER" id="PTHR43157">
    <property type="entry name" value="PHOSPHATIDYLINOSITOL-GLYCAN BIOSYNTHESIS CLASS F PROTEIN-RELATED"/>
    <property type="match status" value="1"/>
</dbReference>
<feature type="transmembrane region" description="Helical" evidence="9">
    <location>
        <begin position="6"/>
        <end position="23"/>
    </location>
</feature>
<protein>
    <recommendedName>
        <fullName evidence="3">NADP-retinol dehydrogenase</fullName>
        <ecNumber evidence="3">1.1.1.300</ecNumber>
    </recommendedName>
</protein>
<keyword evidence="9" id="KW-1133">Transmembrane helix</keyword>
<dbReference type="OMA" id="APHIRRY"/>
<dbReference type="Pfam" id="PF00106">
    <property type="entry name" value="adh_short"/>
    <property type="match status" value="1"/>
</dbReference>
<dbReference type="SUPFAM" id="SSF51735">
    <property type="entry name" value="NAD(P)-binding Rossmann-fold domains"/>
    <property type="match status" value="1"/>
</dbReference>
<dbReference type="PRINTS" id="PR00081">
    <property type="entry name" value="GDHRDH"/>
</dbReference>
<keyword evidence="11" id="KW-1185">Reference proteome</keyword>
<accession>W5NA13</accession>
<dbReference type="EMBL" id="AHAT01022327">
    <property type="status" value="NOT_ANNOTATED_CDS"/>
    <property type="molecule type" value="Genomic_DNA"/>
</dbReference>
<organism evidence="10 11">
    <name type="scientific">Lepisosteus oculatus</name>
    <name type="common">Spotted gar</name>
    <dbReference type="NCBI Taxonomy" id="7918"/>
    <lineage>
        <taxon>Eukaryota</taxon>
        <taxon>Metazoa</taxon>
        <taxon>Chordata</taxon>
        <taxon>Craniata</taxon>
        <taxon>Vertebrata</taxon>
        <taxon>Euteleostomi</taxon>
        <taxon>Actinopterygii</taxon>
        <taxon>Neopterygii</taxon>
        <taxon>Holostei</taxon>
        <taxon>Semionotiformes</taxon>
        <taxon>Lepisosteidae</taxon>
        <taxon>Lepisosteus</taxon>
    </lineage>
</organism>
<dbReference type="NCBIfam" id="NF004846">
    <property type="entry name" value="PRK06197.1"/>
    <property type="match status" value="1"/>
</dbReference>
<name>W5NA13_LEPOC</name>
<reference evidence="11" key="1">
    <citation type="submission" date="2011-12" db="EMBL/GenBank/DDBJ databases">
        <title>The Draft Genome of Lepisosteus oculatus.</title>
        <authorList>
            <consortium name="The Broad Institute Genome Assembly &amp; Analysis Group"/>
            <consortium name="Computational R&amp;D Group"/>
            <consortium name="and Sequencing Platform"/>
            <person name="Di Palma F."/>
            <person name="Alfoldi J."/>
            <person name="Johnson J."/>
            <person name="Berlin A."/>
            <person name="Gnerre S."/>
            <person name="Jaffe D."/>
            <person name="MacCallum I."/>
            <person name="Young S."/>
            <person name="Walker B.J."/>
            <person name="Lander E.S."/>
            <person name="Lindblad-Toh K."/>
        </authorList>
    </citation>
    <scope>NUCLEOTIDE SEQUENCE [LARGE SCALE GENOMIC DNA]</scope>
</reference>
<evidence type="ECO:0000256" key="9">
    <source>
        <dbReference type="SAM" id="Phobius"/>
    </source>
</evidence>
<evidence type="ECO:0000313" key="10">
    <source>
        <dbReference type="Ensembl" id="ENSLOCP00000017472.1"/>
    </source>
</evidence>
<dbReference type="GO" id="GO:0052650">
    <property type="term" value="F:all-trans-retinol dehydrogenase (NADP+) activity"/>
    <property type="evidence" value="ECO:0007669"/>
    <property type="project" value="UniProtKB-EC"/>
</dbReference>
<reference evidence="10" key="2">
    <citation type="submission" date="2025-08" db="UniProtKB">
        <authorList>
            <consortium name="Ensembl"/>
        </authorList>
    </citation>
    <scope>IDENTIFICATION</scope>
</reference>
<dbReference type="AlphaFoldDB" id="W5NA13"/>
<comment type="catalytic activity">
    <reaction evidence="7">
        <text>all-trans-retinol + NADP(+) = all-trans-retinal + NADPH + H(+)</text>
        <dbReference type="Rhea" id="RHEA:25033"/>
        <dbReference type="ChEBI" id="CHEBI:15378"/>
        <dbReference type="ChEBI" id="CHEBI:17336"/>
        <dbReference type="ChEBI" id="CHEBI:17898"/>
        <dbReference type="ChEBI" id="CHEBI:57783"/>
        <dbReference type="ChEBI" id="CHEBI:58349"/>
        <dbReference type="EC" id="1.1.1.300"/>
    </reaction>
</comment>
<evidence type="ECO:0000256" key="5">
    <source>
        <dbReference type="ARBA" id="ARBA00023002"/>
    </source>
</evidence>
<dbReference type="PRINTS" id="PR00080">
    <property type="entry name" value="SDRFAMILY"/>
</dbReference>
<keyword evidence="9" id="KW-0812">Transmembrane</keyword>
<evidence type="ECO:0000256" key="2">
    <source>
        <dbReference type="ARBA" id="ARBA00006484"/>
    </source>
</evidence>
<dbReference type="GeneTree" id="ENSGT00940000158191"/>
<keyword evidence="4" id="KW-0521">NADP</keyword>
<comment type="pathway">
    <text evidence="1">Cofactor metabolism; retinol metabolism.</text>
</comment>